<organism evidence="2 3">
    <name type="scientific">Candidatus Copromonas faecavium</name>
    <name type="common">nom. illeg.</name>
    <dbReference type="NCBI Taxonomy" id="2840740"/>
    <lineage>
        <taxon>Bacteria</taxon>
        <taxon>Bacillati</taxon>
        <taxon>Bacillota</taxon>
        <taxon>Clostridia</taxon>
        <taxon>Lachnospirales</taxon>
        <taxon>Lachnospiraceae</taxon>
        <taxon>Candidatus Copromonas (nom. illeg.)</taxon>
    </lineage>
</organism>
<proteinExistence type="predicted"/>
<dbReference type="InterPro" id="IPR011990">
    <property type="entry name" value="TPR-like_helical_dom_sf"/>
</dbReference>
<evidence type="ECO:0000313" key="3">
    <source>
        <dbReference type="Proteomes" id="UP000824250"/>
    </source>
</evidence>
<dbReference type="SUPFAM" id="SSF48452">
    <property type="entry name" value="TPR-like"/>
    <property type="match status" value="1"/>
</dbReference>
<dbReference type="InterPro" id="IPR001173">
    <property type="entry name" value="Glyco_trans_2-like"/>
</dbReference>
<protein>
    <submittedName>
        <fullName evidence="2">Glycosyltransferase family 2 protein</fullName>
    </submittedName>
</protein>
<name>A0A9D1A3P1_9FIRM</name>
<gene>
    <name evidence="2" type="ORF">IAB28_04430</name>
</gene>
<evidence type="ECO:0000259" key="1">
    <source>
        <dbReference type="Pfam" id="PF00535"/>
    </source>
</evidence>
<sequence>MVSVSLCMIVKNEEDVLERCLSSVGDFADEIIVVDTGSADRTEEIARRFTDQVYTFEWRDDFAAARNFAFRKGHGEYLFWLDADDVIPEEELLKLKQLKAMLAEPLPDVIMMKYAVSFDETGRPIFTFFRERLVRNGPLAVWQGRVHEVIPSFGRVMKVDITIEHHKLKTADSDRNLRILTDMKQKEGLKTRDQYYYGKELYYHEKYEEASQALAEFLERPDGWSEDQIDACRYRSYCLHQLSREREELHSLVSALEFGVPRPELCCDIGWWFYRKERFAEAAWWYRQALRNGKTAGTDGFIQEDCRGYIPCLQLCVCFDRMGKKGLAAWYNELAERFKPGTEVCERNRKYFQQIGVNARQGRPGVS</sequence>
<reference evidence="2" key="1">
    <citation type="submission" date="2020-10" db="EMBL/GenBank/DDBJ databases">
        <authorList>
            <person name="Gilroy R."/>
        </authorList>
    </citation>
    <scope>NUCLEOTIDE SEQUENCE</scope>
    <source>
        <strain evidence="2">CHK180-2868</strain>
    </source>
</reference>
<accession>A0A9D1A3P1</accession>
<evidence type="ECO:0000313" key="2">
    <source>
        <dbReference type="EMBL" id="HIR05193.1"/>
    </source>
</evidence>
<dbReference type="InterPro" id="IPR029044">
    <property type="entry name" value="Nucleotide-diphossugar_trans"/>
</dbReference>
<dbReference type="Pfam" id="PF00535">
    <property type="entry name" value="Glycos_transf_2"/>
    <property type="match status" value="1"/>
</dbReference>
<reference evidence="2" key="2">
    <citation type="journal article" date="2021" name="PeerJ">
        <title>Extensive microbial diversity within the chicken gut microbiome revealed by metagenomics and culture.</title>
        <authorList>
            <person name="Gilroy R."/>
            <person name="Ravi A."/>
            <person name="Getino M."/>
            <person name="Pursley I."/>
            <person name="Horton D.L."/>
            <person name="Alikhan N.F."/>
            <person name="Baker D."/>
            <person name="Gharbi K."/>
            <person name="Hall N."/>
            <person name="Watson M."/>
            <person name="Adriaenssens E.M."/>
            <person name="Foster-Nyarko E."/>
            <person name="Jarju S."/>
            <person name="Secka A."/>
            <person name="Antonio M."/>
            <person name="Oren A."/>
            <person name="Chaudhuri R.R."/>
            <person name="La Ragione R."/>
            <person name="Hildebrand F."/>
            <person name="Pallen M.J."/>
        </authorList>
    </citation>
    <scope>NUCLEOTIDE SEQUENCE</scope>
    <source>
        <strain evidence="2">CHK180-2868</strain>
    </source>
</reference>
<dbReference type="PANTHER" id="PTHR43630">
    <property type="entry name" value="POLY-BETA-1,6-N-ACETYL-D-GLUCOSAMINE SYNTHASE"/>
    <property type="match status" value="1"/>
</dbReference>
<dbReference type="SUPFAM" id="SSF53448">
    <property type="entry name" value="Nucleotide-diphospho-sugar transferases"/>
    <property type="match status" value="1"/>
</dbReference>
<dbReference type="Gene3D" id="1.25.40.10">
    <property type="entry name" value="Tetratricopeptide repeat domain"/>
    <property type="match status" value="1"/>
</dbReference>
<dbReference type="CDD" id="cd02511">
    <property type="entry name" value="Beta4Glucosyltransferase"/>
    <property type="match status" value="1"/>
</dbReference>
<dbReference type="EMBL" id="DVGC01000025">
    <property type="protein sequence ID" value="HIR05193.1"/>
    <property type="molecule type" value="Genomic_DNA"/>
</dbReference>
<comment type="caution">
    <text evidence="2">The sequence shown here is derived from an EMBL/GenBank/DDBJ whole genome shotgun (WGS) entry which is preliminary data.</text>
</comment>
<dbReference type="AlphaFoldDB" id="A0A9D1A3P1"/>
<feature type="domain" description="Glycosyltransferase 2-like" evidence="1">
    <location>
        <begin position="5"/>
        <end position="122"/>
    </location>
</feature>
<dbReference type="Gene3D" id="3.90.550.10">
    <property type="entry name" value="Spore Coat Polysaccharide Biosynthesis Protein SpsA, Chain A"/>
    <property type="match status" value="1"/>
</dbReference>
<dbReference type="PANTHER" id="PTHR43630:SF2">
    <property type="entry name" value="GLYCOSYLTRANSFERASE"/>
    <property type="match status" value="1"/>
</dbReference>
<dbReference type="Proteomes" id="UP000824250">
    <property type="component" value="Unassembled WGS sequence"/>
</dbReference>